<sequence>MRHIKRNTVAAALIVTLVGCGLNVRAQGKDPVTAGSGAAILGRVERPLSEKAATRLSALGTIIPTGLGVIIAATRNGQDVYYVDWSGYSSFYHDDPDQTAAVVLIGSGLVIGPSLGYLYAGRPGRAFLGMGFRTAVGFGALIGAFATCGWDCGPGEGAYDAAWGIMALGGGLVAASAIYDIAKVGSHVRAQNRKHQSPKLSVLPEYFPGHKAVGLRAKIAF</sequence>
<keyword evidence="1" id="KW-0812">Transmembrane</keyword>
<protein>
    <submittedName>
        <fullName evidence="2">Uncharacterized protein</fullName>
    </submittedName>
</protein>
<dbReference type="AlphaFoldDB" id="A0A855X523"/>
<keyword evidence="1" id="KW-1133">Transmembrane helix</keyword>
<accession>A0A855X523</accession>
<comment type="caution">
    <text evidence="2">The sequence shown here is derived from an EMBL/GenBank/DDBJ whole genome shotgun (WGS) entry which is preliminary data.</text>
</comment>
<organism evidence="2 3">
    <name type="scientific">candidate division GN15 bacterium</name>
    <dbReference type="NCBI Taxonomy" id="2072418"/>
    <lineage>
        <taxon>Bacteria</taxon>
        <taxon>candidate division GN15</taxon>
    </lineage>
</organism>
<feature type="transmembrane region" description="Helical" evidence="1">
    <location>
        <begin position="100"/>
        <end position="120"/>
    </location>
</feature>
<evidence type="ECO:0000313" key="2">
    <source>
        <dbReference type="EMBL" id="PWB70387.1"/>
    </source>
</evidence>
<dbReference type="PROSITE" id="PS51257">
    <property type="entry name" value="PROKAR_LIPOPROTEIN"/>
    <property type="match status" value="1"/>
</dbReference>
<evidence type="ECO:0000256" key="1">
    <source>
        <dbReference type="SAM" id="Phobius"/>
    </source>
</evidence>
<reference evidence="2 3" key="1">
    <citation type="journal article" date="2018" name="ISME J.">
        <title>A methanotrophic archaeon couples anaerobic oxidation of methane to Fe(III) reduction.</title>
        <authorList>
            <person name="Cai C."/>
            <person name="Leu A.O."/>
            <person name="Xie G.J."/>
            <person name="Guo J."/>
            <person name="Feng Y."/>
            <person name="Zhao J.X."/>
            <person name="Tyson G.W."/>
            <person name="Yuan Z."/>
            <person name="Hu S."/>
        </authorList>
    </citation>
    <scope>NUCLEOTIDE SEQUENCE [LARGE SCALE GENOMIC DNA]</scope>
    <source>
        <strain evidence="2">FeB_12</strain>
    </source>
</reference>
<proteinExistence type="predicted"/>
<feature type="transmembrane region" description="Helical" evidence="1">
    <location>
        <begin position="127"/>
        <end position="146"/>
    </location>
</feature>
<evidence type="ECO:0000313" key="3">
    <source>
        <dbReference type="Proteomes" id="UP000250918"/>
    </source>
</evidence>
<dbReference type="EMBL" id="PQAP01000146">
    <property type="protein sequence ID" value="PWB70387.1"/>
    <property type="molecule type" value="Genomic_DNA"/>
</dbReference>
<gene>
    <name evidence="2" type="ORF">C3F09_09135</name>
</gene>
<keyword evidence="1" id="KW-0472">Membrane</keyword>
<name>A0A855X523_9BACT</name>
<feature type="transmembrane region" description="Helical" evidence="1">
    <location>
        <begin position="161"/>
        <end position="182"/>
    </location>
</feature>
<dbReference type="Proteomes" id="UP000250918">
    <property type="component" value="Unassembled WGS sequence"/>
</dbReference>